<accession>A0A2C9UNI7</accession>
<evidence type="ECO:0000256" key="7">
    <source>
        <dbReference type="SAM" id="SignalP"/>
    </source>
</evidence>
<reference evidence="9" key="1">
    <citation type="journal article" date="2016" name="Nat. Biotechnol.">
        <title>Sequencing wild and cultivated cassava and related species reveals extensive interspecific hybridization and genetic diversity.</title>
        <authorList>
            <person name="Bredeson J.V."/>
            <person name="Lyons J.B."/>
            <person name="Prochnik S.E."/>
            <person name="Wu G.A."/>
            <person name="Ha C.M."/>
            <person name="Edsinger-Gonzales E."/>
            <person name="Grimwood J."/>
            <person name="Schmutz J."/>
            <person name="Rabbi I.Y."/>
            <person name="Egesi C."/>
            <person name="Nauluvula P."/>
            <person name="Lebot V."/>
            <person name="Ndunguru J."/>
            <person name="Mkamilo G."/>
            <person name="Bart R.S."/>
            <person name="Setter T.L."/>
            <person name="Gleadow R.M."/>
            <person name="Kulakow P."/>
            <person name="Ferguson M.E."/>
            <person name="Rounsley S."/>
            <person name="Rokhsar D.S."/>
        </authorList>
    </citation>
    <scope>NUCLEOTIDE SEQUENCE [LARGE SCALE GENOMIC DNA]</scope>
    <source>
        <strain evidence="9">cv. AM560-2</strain>
    </source>
</reference>
<dbReference type="GO" id="GO:0005179">
    <property type="term" value="F:hormone activity"/>
    <property type="evidence" value="ECO:0007669"/>
    <property type="project" value="UniProtKB-KW"/>
</dbReference>
<evidence type="ECO:0000256" key="4">
    <source>
        <dbReference type="ARBA" id="ARBA00022702"/>
    </source>
</evidence>
<comment type="caution">
    <text evidence="8">The sequence shown here is derived from an EMBL/GenBank/DDBJ whole genome shotgun (WGS) entry which is preliminary data.</text>
</comment>
<keyword evidence="3" id="KW-0964">Secreted</keyword>
<keyword evidence="6" id="KW-1015">Disulfide bond</keyword>
<dbReference type="PANTHER" id="PTHR33136">
    <property type="entry name" value="RAPID ALKALINIZATION FACTOR-LIKE"/>
    <property type="match status" value="1"/>
</dbReference>
<proteinExistence type="inferred from homology"/>
<evidence type="ECO:0000256" key="2">
    <source>
        <dbReference type="ARBA" id="ARBA00009178"/>
    </source>
</evidence>
<dbReference type="AlphaFoldDB" id="A0A2C9UNI7"/>
<comment type="subcellular location">
    <subcellularLocation>
        <location evidence="1">Secreted</location>
    </subcellularLocation>
</comment>
<dbReference type="Gramene" id="Manes.14G142000.3.v8.1">
    <property type="protein sequence ID" value="Manes.14G142000.3.v8.1.CDS.1"/>
    <property type="gene ID" value="Manes.14G142000.v8.1"/>
</dbReference>
<keyword evidence="5 7" id="KW-0732">Signal</keyword>
<dbReference type="GO" id="GO:0019722">
    <property type="term" value="P:calcium-mediated signaling"/>
    <property type="evidence" value="ECO:0000318"/>
    <property type="project" value="GO_Central"/>
</dbReference>
<dbReference type="GO" id="GO:0005576">
    <property type="term" value="C:extracellular region"/>
    <property type="evidence" value="ECO:0007669"/>
    <property type="project" value="UniProtKB-SubCell"/>
</dbReference>
<name>A0A2C9UNI7_MANES</name>
<dbReference type="EMBL" id="CM004400">
    <property type="protein sequence ID" value="OAY31807.1"/>
    <property type="molecule type" value="Genomic_DNA"/>
</dbReference>
<evidence type="ECO:0000256" key="3">
    <source>
        <dbReference type="ARBA" id="ARBA00022525"/>
    </source>
</evidence>
<dbReference type="InterPro" id="IPR008801">
    <property type="entry name" value="RALF"/>
</dbReference>
<feature type="chain" id="PRO_5012406525" evidence="7">
    <location>
        <begin position="21"/>
        <end position="110"/>
    </location>
</feature>
<evidence type="ECO:0000256" key="1">
    <source>
        <dbReference type="ARBA" id="ARBA00004613"/>
    </source>
</evidence>
<gene>
    <name evidence="8" type="ORF">MANES_14G142000v8</name>
</gene>
<sequence>MNLKFWQILILLAIAIVAKSATCEAAFANPNHTDAVGDSINDEEEMMMDSETSRRVLAGKPRTISYAVLKASTTPCNKRGRSYYNCRVGTGANPYRRGCQVITGCYRFTY</sequence>
<protein>
    <submittedName>
        <fullName evidence="8">Uncharacterized protein</fullName>
    </submittedName>
</protein>
<dbReference type="Proteomes" id="UP000091857">
    <property type="component" value="Chromosome 14"/>
</dbReference>
<evidence type="ECO:0000313" key="8">
    <source>
        <dbReference type="EMBL" id="OAY31807.1"/>
    </source>
</evidence>
<organism evidence="8 9">
    <name type="scientific">Manihot esculenta</name>
    <name type="common">Cassava</name>
    <name type="synonym">Jatropha manihot</name>
    <dbReference type="NCBI Taxonomy" id="3983"/>
    <lineage>
        <taxon>Eukaryota</taxon>
        <taxon>Viridiplantae</taxon>
        <taxon>Streptophyta</taxon>
        <taxon>Embryophyta</taxon>
        <taxon>Tracheophyta</taxon>
        <taxon>Spermatophyta</taxon>
        <taxon>Magnoliopsida</taxon>
        <taxon>eudicotyledons</taxon>
        <taxon>Gunneridae</taxon>
        <taxon>Pentapetalae</taxon>
        <taxon>rosids</taxon>
        <taxon>fabids</taxon>
        <taxon>Malpighiales</taxon>
        <taxon>Euphorbiaceae</taxon>
        <taxon>Crotonoideae</taxon>
        <taxon>Manihoteae</taxon>
        <taxon>Manihot</taxon>
    </lineage>
</organism>
<dbReference type="GO" id="GO:0040008">
    <property type="term" value="P:regulation of growth"/>
    <property type="evidence" value="ECO:0007669"/>
    <property type="project" value="UniProtKB-ARBA"/>
</dbReference>
<keyword evidence="9" id="KW-1185">Reference proteome</keyword>
<evidence type="ECO:0000256" key="5">
    <source>
        <dbReference type="ARBA" id="ARBA00022729"/>
    </source>
</evidence>
<keyword evidence="4" id="KW-0372">Hormone</keyword>
<dbReference type="Pfam" id="PF05498">
    <property type="entry name" value="RALF"/>
    <property type="match status" value="1"/>
</dbReference>
<dbReference type="PANTHER" id="PTHR33136:SF89">
    <property type="entry name" value="PROTEIN RALF-LIKE 19"/>
    <property type="match status" value="1"/>
</dbReference>
<dbReference type="STRING" id="3983.A0A2C9UNI7"/>
<feature type="signal peptide" evidence="7">
    <location>
        <begin position="1"/>
        <end position="20"/>
    </location>
</feature>
<evidence type="ECO:0000256" key="6">
    <source>
        <dbReference type="ARBA" id="ARBA00023157"/>
    </source>
</evidence>
<evidence type="ECO:0000313" key="9">
    <source>
        <dbReference type="Proteomes" id="UP000091857"/>
    </source>
</evidence>
<comment type="similarity">
    <text evidence="2">Belongs to the plant rapid alkalinization factor (RALF) family.</text>
</comment>